<dbReference type="Proteomes" id="UP000285146">
    <property type="component" value="Unassembled WGS sequence"/>
</dbReference>
<organism evidence="3 4">
    <name type="scientific">Cytospora leucostoma</name>
    <dbReference type="NCBI Taxonomy" id="1230097"/>
    <lineage>
        <taxon>Eukaryota</taxon>
        <taxon>Fungi</taxon>
        <taxon>Dikarya</taxon>
        <taxon>Ascomycota</taxon>
        <taxon>Pezizomycotina</taxon>
        <taxon>Sordariomycetes</taxon>
        <taxon>Sordariomycetidae</taxon>
        <taxon>Diaporthales</taxon>
        <taxon>Cytosporaceae</taxon>
        <taxon>Cytospora</taxon>
    </lineage>
</organism>
<dbReference type="Pfam" id="PF06985">
    <property type="entry name" value="HET"/>
    <property type="match status" value="1"/>
</dbReference>
<proteinExistence type="predicted"/>
<dbReference type="OrthoDB" id="10254310at2759"/>
<dbReference type="InterPro" id="IPR001853">
    <property type="entry name" value="DSBA-like_thioredoxin_dom"/>
</dbReference>
<dbReference type="PANTHER" id="PTHR10622:SF12">
    <property type="entry name" value="HET DOMAIN-CONTAINING PROTEIN"/>
    <property type="match status" value="1"/>
</dbReference>
<keyword evidence="4" id="KW-1185">Reference proteome</keyword>
<dbReference type="GO" id="GO:0016491">
    <property type="term" value="F:oxidoreductase activity"/>
    <property type="evidence" value="ECO:0007669"/>
    <property type="project" value="InterPro"/>
</dbReference>
<comment type="caution">
    <text evidence="3">The sequence shown here is derived from an EMBL/GenBank/DDBJ whole genome shotgun (WGS) entry which is preliminary data.</text>
</comment>
<dbReference type="Pfam" id="PF01323">
    <property type="entry name" value="DSBA"/>
    <property type="match status" value="1"/>
</dbReference>
<reference evidence="3 4" key="1">
    <citation type="submission" date="2015-09" db="EMBL/GenBank/DDBJ databases">
        <title>Host preference determinants of Valsa canker pathogens revealed by comparative genomics.</title>
        <authorList>
            <person name="Yin Z."/>
            <person name="Huang L."/>
        </authorList>
    </citation>
    <scope>NUCLEOTIDE SEQUENCE [LARGE SCALE GENOMIC DNA]</scope>
    <source>
        <strain evidence="3 4">SXYLt</strain>
    </source>
</reference>
<accession>A0A423XPD8</accession>
<evidence type="ECO:0000313" key="4">
    <source>
        <dbReference type="Proteomes" id="UP000285146"/>
    </source>
</evidence>
<evidence type="ECO:0008006" key="5">
    <source>
        <dbReference type="Google" id="ProtNLM"/>
    </source>
</evidence>
<dbReference type="InterPro" id="IPR036249">
    <property type="entry name" value="Thioredoxin-like_sf"/>
</dbReference>
<feature type="domain" description="DSBA-like thioredoxin" evidence="1">
    <location>
        <begin position="454"/>
        <end position="639"/>
    </location>
</feature>
<dbReference type="InterPro" id="IPR010730">
    <property type="entry name" value="HET"/>
</dbReference>
<gene>
    <name evidence="3" type="ORF">VPNG_00140</name>
</gene>
<evidence type="ECO:0000259" key="1">
    <source>
        <dbReference type="Pfam" id="PF01323"/>
    </source>
</evidence>
<evidence type="ECO:0000313" key="3">
    <source>
        <dbReference type="EMBL" id="ROW18380.1"/>
    </source>
</evidence>
<dbReference type="PANTHER" id="PTHR10622">
    <property type="entry name" value="HET DOMAIN-CONTAINING PROTEIN"/>
    <property type="match status" value="1"/>
</dbReference>
<dbReference type="EMBL" id="LKEB01000001">
    <property type="protein sequence ID" value="ROW18380.1"/>
    <property type="molecule type" value="Genomic_DNA"/>
</dbReference>
<name>A0A423XPD8_9PEZI</name>
<dbReference type="CDD" id="cd03024">
    <property type="entry name" value="DsbA_FrnE"/>
    <property type="match status" value="1"/>
</dbReference>
<dbReference type="STRING" id="1230097.A0A423XPD8"/>
<evidence type="ECO:0000259" key="2">
    <source>
        <dbReference type="Pfam" id="PF06985"/>
    </source>
</evidence>
<sequence length="651" mass="73398">MWLINTSTLRLDSVPGPESQPYAILSHTWEKGEVSFQQIANLNEAQTMKGFQKIAKTCELAQKQDPPLQHAWIDTCCIDKTSSAELAESINSMFAWYKKATVCFVFLSDLPAHKPESWDPMLPLCRWFTRGWALQELIAPKVVEFYDCEWNCHGTKSQRMYEIEHITGVDAKVLGNSNLLSTICVGARMSWAAGRQTTRQEDMAYCLLGIFDVNMTMIYGEGGKAFIRLQEQIIKDSNDMTLFAWTSDGSGQVYRGLLARSPSEFRACRNLRRLGNSSTLNTDYMLTNNGLRIQTCLASVSTETSEKDYILNLGSSRVTGDLIGIHLTKTPNGFVRRLPEQFFRAEEYYAPGAGEQSITYIRKDVTPEESGRLEIQLKRRIKVILDLPRDFELTSLEVQPSALWDQYNLTLMLGDDAHADRFRFLSVELRDKSTGTLAYFAIICKLLDLSSLKRLDRAIELYKKVYPGGRDDTFTVSWHAFYLDPSAPKQGIPWLERHEQRFGPDKATALQDRLASMGRQHGIKISFAGRIGNTRGAHRLIAMSGTKGPEAQDRVVMELFRVHFEGDGDVTSYDTLLRVAERAGLDRDEVETWLGSGAGGEMVDAEVREARRRDVTGVPSFLVQGTYDVDGAQDEQAFLEVFIKVEEGEAV</sequence>
<dbReference type="Gene3D" id="3.40.30.10">
    <property type="entry name" value="Glutaredoxin"/>
    <property type="match status" value="1"/>
</dbReference>
<dbReference type="InParanoid" id="A0A423XPD8"/>
<dbReference type="AlphaFoldDB" id="A0A423XPD8"/>
<protein>
    <recommendedName>
        <fullName evidence="5">Heterokaryon incompatibility domain-containing protein</fullName>
    </recommendedName>
</protein>
<dbReference type="SUPFAM" id="SSF52833">
    <property type="entry name" value="Thioredoxin-like"/>
    <property type="match status" value="1"/>
</dbReference>
<feature type="domain" description="Heterokaryon incompatibility" evidence="2">
    <location>
        <begin position="22"/>
        <end position="110"/>
    </location>
</feature>